<evidence type="ECO:0000256" key="1">
    <source>
        <dbReference type="ARBA" id="ARBA00004651"/>
    </source>
</evidence>
<feature type="transmembrane region" description="Helical" evidence="9">
    <location>
        <begin position="42"/>
        <end position="60"/>
    </location>
</feature>
<dbReference type="PANTHER" id="PTHR11795">
    <property type="entry name" value="BRANCHED-CHAIN AMINO ACID TRANSPORT SYSTEM PERMEASE PROTEIN LIVH"/>
    <property type="match status" value="1"/>
</dbReference>
<keyword evidence="2" id="KW-0813">Transport</keyword>
<evidence type="ECO:0000256" key="4">
    <source>
        <dbReference type="ARBA" id="ARBA00022692"/>
    </source>
</evidence>
<dbReference type="PANTHER" id="PTHR11795:SF445">
    <property type="entry name" value="AMINO ACID ABC TRANSPORTER PERMEASE PROTEIN"/>
    <property type="match status" value="1"/>
</dbReference>
<name>A0A7M2Z0T4_9ACTN</name>
<gene>
    <name evidence="10" type="ORF">Gocc_1060</name>
</gene>
<keyword evidence="11" id="KW-1185">Reference proteome</keyword>
<comment type="similarity">
    <text evidence="8">Belongs to the binding-protein-dependent transport system permease family. LivHM subfamily.</text>
</comment>
<reference evidence="11" key="2">
    <citation type="journal article" date="2019" name="MicrobiologyOpen">
        <title>High-quality draft genome sequence of Gaiella occulta isolated from a 150 meter deep mineral water borehole and comparison with the genome sequences of other deep-branching lineages of the phylum Actinobacteria.</title>
        <authorList>
            <person name="Severino R."/>
            <person name="Froufe H.J.C."/>
            <person name="Barroso C."/>
            <person name="Albuquerque L."/>
            <person name="Lobo-da-Cunha A."/>
            <person name="da Costa M.S."/>
            <person name="Egas C."/>
        </authorList>
    </citation>
    <scope>NUCLEOTIDE SEQUENCE [LARGE SCALE GENOMIC DNA]</scope>
    <source>
        <strain evidence="11">F2-233</strain>
    </source>
</reference>
<dbReference type="OrthoDB" id="3572933at2"/>
<feature type="transmembrane region" description="Helical" evidence="9">
    <location>
        <begin position="248"/>
        <end position="266"/>
    </location>
</feature>
<sequence>MSLLAVFGIGWQVLVDAVGLGAVYALMAVGIGLVFGVLRLVNFAYGQLVMAGAYALAFASQWNWPLWAAVLFCVAVVVSLSLAMERVVFRPLRSQSPAVMLVATFAVAFLLQSIALLAFGPLGKAASSLGYLNRPLTIGSVDIRKITIVAIVVAALCLGLLMLLLGRTTVGLHMRAAAMDFRTARLLGVRADRVIGSAVLVSGLLAAAVSVILTVQNPLVTPDFALRDTIVVLAGVVVGGMNRLLSATLGGFAIGFVSGLLGGALPTDQSQYLPSFLFGLVILVLLVRPAGLFARGRGPVERV</sequence>
<dbReference type="CDD" id="cd06582">
    <property type="entry name" value="TM_PBP1_LivH_like"/>
    <property type="match status" value="1"/>
</dbReference>
<feature type="transmembrane region" description="Helical" evidence="9">
    <location>
        <begin position="272"/>
        <end position="294"/>
    </location>
</feature>
<feature type="transmembrane region" description="Helical" evidence="9">
    <location>
        <begin position="143"/>
        <end position="165"/>
    </location>
</feature>
<feature type="transmembrane region" description="Helical" evidence="9">
    <location>
        <begin position="194"/>
        <end position="212"/>
    </location>
</feature>
<keyword evidence="3" id="KW-1003">Cell membrane</keyword>
<dbReference type="GO" id="GO:0022857">
    <property type="term" value="F:transmembrane transporter activity"/>
    <property type="evidence" value="ECO:0007669"/>
    <property type="project" value="InterPro"/>
</dbReference>
<comment type="caution">
    <text evidence="10">The sequence shown here is derived from an EMBL/GenBank/DDBJ whole genome shotgun (WGS) entry which is preliminary data.</text>
</comment>
<evidence type="ECO:0000256" key="6">
    <source>
        <dbReference type="ARBA" id="ARBA00022989"/>
    </source>
</evidence>
<evidence type="ECO:0000256" key="7">
    <source>
        <dbReference type="ARBA" id="ARBA00023136"/>
    </source>
</evidence>
<dbReference type="GO" id="GO:0005886">
    <property type="term" value="C:plasma membrane"/>
    <property type="evidence" value="ECO:0007669"/>
    <property type="project" value="UniProtKB-SubCell"/>
</dbReference>
<evidence type="ECO:0000256" key="9">
    <source>
        <dbReference type="SAM" id="Phobius"/>
    </source>
</evidence>
<evidence type="ECO:0000256" key="2">
    <source>
        <dbReference type="ARBA" id="ARBA00022448"/>
    </source>
</evidence>
<evidence type="ECO:0000256" key="3">
    <source>
        <dbReference type="ARBA" id="ARBA00022475"/>
    </source>
</evidence>
<evidence type="ECO:0000256" key="8">
    <source>
        <dbReference type="ARBA" id="ARBA00037998"/>
    </source>
</evidence>
<feature type="transmembrane region" description="Helical" evidence="9">
    <location>
        <begin position="101"/>
        <end position="123"/>
    </location>
</feature>
<dbReference type="GO" id="GO:0006865">
    <property type="term" value="P:amino acid transport"/>
    <property type="evidence" value="ECO:0007669"/>
    <property type="project" value="UniProtKB-KW"/>
</dbReference>
<dbReference type="EMBL" id="QQZY01000002">
    <property type="protein sequence ID" value="RDI75262.1"/>
    <property type="molecule type" value="Genomic_DNA"/>
</dbReference>
<dbReference type="Pfam" id="PF02653">
    <property type="entry name" value="BPD_transp_2"/>
    <property type="match status" value="1"/>
</dbReference>
<evidence type="ECO:0000256" key="5">
    <source>
        <dbReference type="ARBA" id="ARBA00022970"/>
    </source>
</evidence>
<reference evidence="10 11" key="1">
    <citation type="submission" date="2018-07" db="EMBL/GenBank/DDBJ databases">
        <title>High-quality-draft genome sequence of Gaiella occulta.</title>
        <authorList>
            <person name="Severino R."/>
            <person name="Froufe H.J.C."/>
            <person name="Rainey F.A."/>
            <person name="Barroso C."/>
            <person name="Albuquerque L."/>
            <person name="Lobo-Da-Cunha A."/>
            <person name="Da Costa M.S."/>
            <person name="Egas C."/>
        </authorList>
    </citation>
    <scope>NUCLEOTIDE SEQUENCE [LARGE SCALE GENOMIC DNA]</scope>
    <source>
        <strain evidence="10 11">F2-233</strain>
    </source>
</reference>
<evidence type="ECO:0000313" key="10">
    <source>
        <dbReference type="EMBL" id="RDI75262.1"/>
    </source>
</evidence>
<keyword evidence="4 9" id="KW-0812">Transmembrane</keyword>
<keyword evidence="6 9" id="KW-1133">Transmembrane helix</keyword>
<proteinExistence type="inferred from homology"/>
<dbReference type="InterPro" id="IPR052157">
    <property type="entry name" value="BCAA_transport_permease"/>
</dbReference>
<dbReference type="InterPro" id="IPR001851">
    <property type="entry name" value="ABC_transp_permease"/>
</dbReference>
<keyword evidence="5" id="KW-0029">Amino-acid transport</keyword>
<protein>
    <submittedName>
        <fullName evidence="10">Branched-chain amino acid ABC-type transport system permease component</fullName>
    </submittedName>
</protein>
<evidence type="ECO:0000313" key="11">
    <source>
        <dbReference type="Proteomes" id="UP000254134"/>
    </source>
</evidence>
<organism evidence="10 11">
    <name type="scientific">Gaiella occulta</name>
    <dbReference type="NCBI Taxonomy" id="1002870"/>
    <lineage>
        <taxon>Bacteria</taxon>
        <taxon>Bacillati</taxon>
        <taxon>Actinomycetota</taxon>
        <taxon>Thermoleophilia</taxon>
        <taxon>Gaiellales</taxon>
        <taxon>Gaiellaceae</taxon>
        <taxon>Gaiella</taxon>
    </lineage>
</organism>
<feature type="transmembrane region" description="Helical" evidence="9">
    <location>
        <begin position="66"/>
        <end position="89"/>
    </location>
</feature>
<keyword evidence="7 9" id="KW-0472">Membrane</keyword>
<comment type="subcellular location">
    <subcellularLocation>
        <location evidence="1">Cell membrane</location>
        <topology evidence="1">Multi-pass membrane protein</topology>
    </subcellularLocation>
</comment>
<accession>A0A7M2Z0T4</accession>
<dbReference type="RefSeq" id="WP_114795483.1">
    <property type="nucleotide sequence ID" value="NZ_QQZY01000002.1"/>
</dbReference>
<feature type="transmembrane region" description="Helical" evidence="9">
    <location>
        <begin position="12"/>
        <end position="35"/>
    </location>
</feature>
<dbReference type="Proteomes" id="UP000254134">
    <property type="component" value="Unassembled WGS sequence"/>
</dbReference>
<dbReference type="AlphaFoldDB" id="A0A7M2Z0T4"/>